<sequence length="312" mass="34355">MVCDTGLCLVVSLLCLLWTAGVTCAPYARSSHGFLRHGPFWDYALSGSGIKSPGFSGSVPHGVDPAPGSWRPLPVALLGSWPFPVGPAVNIRYDPSRLNYYRYGSSDPELFRGATGSKWPVVGGPNAQLHPQRNASREFDFEFELLRYEPTPRPSQHGLADLDAPGLLPQDPSVPVLRELEVFRYSSSKPAGLDPALRKLVHEGIPGQFGGDSWYAGPGHAPFGWLWGQPVQFHKNMQSSRVKWSQHGGIPTVAHTIPMSGPVHQPWSTPSLQRHLVPQEVRGIMGIERRSPLLLDHLNFLRQMVADHAQFD</sequence>
<evidence type="ECO:0000313" key="3">
    <source>
        <dbReference type="Proteomes" id="UP000034805"/>
    </source>
</evidence>
<feature type="chain" id="PRO_5006143547" evidence="1">
    <location>
        <begin position="25"/>
        <end position="312"/>
    </location>
</feature>
<keyword evidence="1" id="KW-0732">Signal</keyword>
<feature type="signal peptide" evidence="1">
    <location>
        <begin position="1"/>
        <end position="24"/>
    </location>
</feature>
<name>A0A0P7V401_SCLFO</name>
<accession>A0A0P7V401</accession>
<evidence type="ECO:0000256" key="1">
    <source>
        <dbReference type="SAM" id="SignalP"/>
    </source>
</evidence>
<comment type="caution">
    <text evidence="2">The sequence shown here is derived from an EMBL/GenBank/DDBJ whole genome shotgun (WGS) entry which is preliminary data.</text>
</comment>
<dbReference type="EMBL" id="JARO02003934">
    <property type="protein sequence ID" value="KPP69482.1"/>
    <property type="molecule type" value="Genomic_DNA"/>
</dbReference>
<dbReference type="Proteomes" id="UP000034805">
    <property type="component" value="Unassembled WGS sequence"/>
</dbReference>
<dbReference type="AlphaFoldDB" id="A0A0P7V401"/>
<proteinExistence type="predicted"/>
<organism evidence="2 3">
    <name type="scientific">Scleropages formosus</name>
    <name type="common">Asian bonytongue</name>
    <name type="synonym">Osteoglossum formosum</name>
    <dbReference type="NCBI Taxonomy" id="113540"/>
    <lineage>
        <taxon>Eukaryota</taxon>
        <taxon>Metazoa</taxon>
        <taxon>Chordata</taxon>
        <taxon>Craniata</taxon>
        <taxon>Vertebrata</taxon>
        <taxon>Euteleostomi</taxon>
        <taxon>Actinopterygii</taxon>
        <taxon>Neopterygii</taxon>
        <taxon>Teleostei</taxon>
        <taxon>Osteoglossocephala</taxon>
        <taxon>Osteoglossomorpha</taxon>
        <taxon>Osteoglossiformes</taxon>
        <taxon>Osteoglossidae</taxon>
        <taxon>Scleropages</taxon>
    </lineage>
</organism>
<protein>
    <submittedName>
        <fullName evidence="2">Uncharacterized protein</fullName>
    </submittedName>
</protein>
<reference evidence="2 3" key="1">
    <citation type="submission" date="2015-08" db="EMBL/GenBank/DDBJ databases">
        <title>The genome of the Asian arowana (Scleropages formosus).</title>
        <authorList>
            <person name="Tan M.H."/>
            <person name="Gan H.M."/>
            <person name="Croft L.J."/>
            <person name="Austin C.M."/>
        </authorList>
    </citation>
    <scope>NUCLEOTIDE SEQUENCE [LARGE SCALE GENOMIC DNA]</scope>
    <source>
        <strain evidence="2">Aro1</strain>
    </source>
</reference>
<evidence type="ECO:0000313" key="2">
    <source>
        <dbReference type="EMBL" id="KPP69482.1"/>
    </source>
</evidence>
<gene>
    <name evidence="2" type="ORF">Z043_111759</name>
</gene>